<evidence type="ECO:0000313" key="6">
    <source>
        <dbReference type="EMBL" id="ASP38737.1"/>
    </source>
</evidence>
<dbReference type="EMBL" id="CP022530">
    <property type="protein sequence ID" value="ASP38737.1"/>
    <property type="molecule type" value="Genomic_DNA"/>
</dbReference>
<comment type="subcellular location">
    <subcellularLocation>
        <location evidence="5">Cytoplasm</location>
    </subcellularLocation>
    <text evidence="5">Associates with late stage pre-50S ribosomal subunits.</text>
</comment>
<dbReference type="GO" id="GO:0005829">
    <property type="term" value="C:cytosol"/>
    <property type="evidence" value="ECO:0007669"/>
    <property type="project" value="TreeGrafter"/>
</dbReference>
<dbReference type="AlphaFoldDB" id="A0A222FI50"/>
<dbReference type="Proteomes" id="UP000202440">
    <property type="component" value="Chromosome"/>
</dbReference>
<evidence type="ECO:0000256" key="5">
    <source>
        <dbReference type="HAMAP-Rule" id="MF_00765"/>
    </source>
</evidence>
<keyword evidence="7" id="KW-1185">Reference proteome</keyword>
<keyword evidence="3 5" id="KW-0699">rRNA-binding</keyword>
<accession>A0A222FI50</accession>
<dbReference type="Pfam" id="PF04751">
    <property type="entry name" value="DarP"/>
    <property type="match status" value="1"/>
</dbReference>
<keyword evidence="4 5" id="KW-0694">RNA-binding</keyword>
<evidence type="ECO:0000256" key="3">
    <source>
        <dbReference type="ARBA" id="ARBA00022730"/>
    </source>
</evidence>
<keyword evidence="2 5" id="KW-0690">Ribosome biogenesis</keyword>
<dbReference type="HAMAP" id="MF_00765">
    <property type="entry name" value="DarP"/>
    <property type="match status" value="1"/>
</dbReference>
<dbReference type="RefSeq" id="WP_094059923.1">
    <property type="nucleotide sequence ID" value="NZ_CP022530.1"/>
</dbReference>
<dbReference type="PIRSF" id="PIRSF016183">
    <property type="entry name" value="UCP016183"/>
    <property type="match status" value="1"/>
</dbReference>
<evidence type="ECO:0000256" key="1">
    <source>
        <dbReference type="ARBA" id="ARBA00022490"/>
    </source>
</evidence>
<dbReference type="NCBIfam" id="NF003593">
    <property type="entry name" value="PRK05255.1-1"/>
    <property type="match status" value="1"/>
</dbReference>
<evidence type="ECO:0000256" key="4">
    <source>
        <dbReference type="ARBA" id="ARBA00022884"/>
    </source>
</evidence>
<sequence length="168" mass="20169">MTDYPDFEDDDFVSKSELKREMERLQEIGRQLTELSPQQWQLFALSDTLVAALEESKRLKQHEAKRRHLQYIGKLMRSEDIDNIRRQLDLLDPSSELYGRVQRQQEQWRSRLVEDDSAMAEFMSEFPNLDRQHLRNLVRNARKEHDSGKTGKHYKQLFQFIKGQMNEQ</sequence>
<dbReference type="SUPFAM" id="SSF158710">
    <property type="entry name" value="PSPTO4464-like"/>
    <property type="match status" value="1"/>
</dbReference>
<dbReference type="PANTHER" id="PTHR38101:SF1">
    <property type="entry name" value="UPF0307 PROTEIN YJGA"/>
    <property type="match status" value="1"/>
</dbReference>
<dbReference type="CDD" id="cd16331">
    <property type="entry name" value="YjgA-like"/>
    <property type="match status" value="1"/>
</dbReference>
<comment type="function">
    <text evidence="5">Member of a network of 50S ribosomal subunit biogenesis factors which assembles along the 30S-50S interface, preventing incorrect 23S rRNA structures from forming. Promotes peptidyl transferase center (PTC) maturation.</text>
</comment>
<dbReference type="GO" id="GO:0019843">
    <property type="term" value="F:rRNA binding"/>
    <property type="evidence" value="ECO:0007669"/>
    <property type="project" value="UniProtKB-UniRule"/>
</dbReference>
<protein>
    <recommendedName>
        <fullName evidence="5">Dual-action ribosomal maturation protein DarP</fullName>
    </recommendedName>
    <alternativeName>
        <fullName evidence="5">Large ribosomal subunit assembly factor DarP</fullName>
    </alternativeName>
</protein>
<dbReference type="InterPro" id="IPR006839">
    <property type="entry name" value="DarP"/>
</dbReference>
<name>A0A222FI50_9GAMM</name>
<dbReference type="OrthoDB" id="5293604at2"/>
<dbReference type="GO" id="GO:1902626">
    <property type="term" value="P:assembly of large subunit precursor of preribosome"/>
    <property type="evidence" value="ECO:0007669"/>
    <property type="project" value="UniProtKB-UniRule"/>
</dbReference>
<dbReference type="InterPro" id="IPR023153">
    <property type="entry name" value="DarP_sf"/>
</dbReference>
<organism evidence="6 7">
    <name type="scientific">Bacterioplanes sanyensis</name>
    <dbReference type="NCBI Taxonomy" id="1249553"/>
    <lineage>
        <taxon>Bacteria</taxon>
        <taxon>Pseudomonadati</taxon>
        <taxon>Pseudomonadota</taxon>
        <taxon>Gammaproteobacteria</taxon>
        <taxon>Oceanospirillales</taxon>
        <taxon>Oceanospirillaceae</taxon>
        <taxon>Bacterioplanes</taxon>
    </lineage>
</organism>
<proteinExistence type="inferred from homology"/>
<evidence type="ECO:0000313" key="7">
    <source>
        <dbReference type="Proteomes" id="UP000202440"/>
    </source>
</evidence>
<gene>
    <name evidence="5" type="primary">darP</name>
    <name evidence="6" type="ORF">CHH28_08605</name>
</gene>
<reference evidence="6 7" key="1">
    <citation type="submission" date="2017-07" db="EMBL/GenBank/DDBJ databases">
        <title>Annotated genome sequence of Bacterioplanes sanyensis isolated from Red Sea.</title>
        <authorList>
            <person name="Rehman Z.U."/>
        </authorList>
    </citation>
    <scope>NUCLEOTIDE SEQUENCE [LARGE SCALE GENOMIC DNA]</scope>
    <source>
        <strain evidence="6 7">NV9</strain>
    </source>
</reference>
<dbReference type="GO" id="GO:0043022">
    <property type="term" value="F:ribosome binding"/>
    <property type="evidence" value="ECO:0007669"/>
    <property type="project" value="UniProtKB-UniRule"/>
</dbReference>
<evidence type="ECO:0000256" key="2">
    <source>
        <dbReference type="ARBA" id="ARBA00022517"/>
    </source>
</evidence>
<dbReference type="PANTHER" id="PTHR38101">
    <property type="entry name" value="UPF0307 PROTEIN YJGA"/>
    <property type="match status" value="1"/>
</dbReference>
<comment type="similarity">
    <text evidence="5">Belongs to the DarP family.</text>
</comment>
<dbReference type="KEGG" id="bsan:CHH28_08605"/>
<dbReference type="Gene3D" id="1.10.60.30">
    <property type="entry name" value="PSPTO4464-like domains"/>
    <property type="match status" value="2"/>
</dbReference>
<keyword evidence="1 5" id="KW-0963">Cytoplasm</keyword>